<proteinExistence type="predicted"/>
<name>A0A833R977_9HYME</name>
<evidence type="ECO:0000313" key="1">
    <source>
        <dbReference type="EMBL" id="KAF3424414.1"/>
    </source>
</evidence>
<gene>
    <name evidence="1" type="ORF">E2986_12730</name>
</gene>
<reference evidence="1" key="1">
    <citation type="submission" date="2019-11" db="EMBL/GenBank/DDBJ databases">
        <title>The nuclear and mitochondrial genomes of Frieseomelitta varia - a highly eusocial stingless bee (Meliponini) with a permanently sterile worker caste.</title>
        <authorList>
            <person name="Freitas F.C.P."/>
            <person name="Lourenco A.P."/>
            <person name="Nunes F.M.F."/>
            <person name="Paschoal A.R."/>
            <person name="Abreu F.C.P."/>
            <person name="Barbin F.O."/>
            <person name="Bataglia L."/>
            <person name="Cardoso-Junior C.A.M."/>
            <person name="Cervoni M.S."/>
            <person name="Silva S.R."/>
            <person name="Dalarmi F."/>
            <person name="Del Lama M.A."/>
            <person name="Depintor T.S."/>
            <person name="Ferreira K.M."/>
            <person name="Goria P.S."/>
            <person name="Jaskot M.C."/>
            <person name="Lago D.C."/>
            <person name="Luna-Lucena D."/>
            <person name="Moda L.M."/>
            <person name="Nascimento L."/>
            <person name="Pedrino M."/>
            <person name="Rabico F.O."/>
            <person name="Sanches F.C."/>
            <person name="Santos D.E."/>
            <person name="Santos C.G."/>
            <person name="Vieira J."/>
            <person name="Lopes T.F."/>
            <person name="Barchuk A.R."/>
            <person name="Hartfelder K."/>
            <person name="Simoes Z.L.P."/>
            <person name="Bitondi M.M.G."/>
            <person name="Pinheiro D.G."/>
        </authorList>
    </citation>
    <scope>NUCLEOTIDE SEQUENCE</scope>
    <source>
        <strain evidence="1">USP_RPSP 00005682</strain>
        <tissue evidence="1">Whole individual</tissue>
    </source>
</reference>
<accession>A0A833R977</accession>
<organism evidence="1 2">
    <name type="scientific">Frieseomelitta varia</name>
    <dbReference type="NCBI Taxonomy" id="561572"/>
    <lineage>
        <taxon>Eukaryota</taxon>
        <taxon>Metazoa</taxon>
        <taxon>Ecdysozoa</taxon>
        <taxon>Arthropoda</taxon>
        <taxon>Hexapoda</taxon>
        <taxon>Insecta</taxon>
        <taxon>Pterygota</taxon>
        <taxon>Neoptera</taxon>
        <taxon>Endopterygota</taxon>
        <taxon>Hymenoptera</taxon>
        <taxon>Apocrita</taxon>
        <taxon>Aculeata</taxon>
        <taxon>Apoidea</taxon>
        <taxon>Anthophila</taxon>
        <taxon>Apidae</taxon>
        <taxon>Frieseomelitta</taxon>
    </lineage>
</organism>
<dbReference type="EMBL" id="WNWW01000470">
    <property type="protein sequence ID" value="KAF3424414.1"/>
    <property type="molecule type" value="Genomic_DNA"/>
</dbReference>
<comment type="caution">
    <text evidence="1">The sequence shown here is derived from an EMBL/GenBank/DDBJ whole genome shotgun (WGS) entry which is preliminary data.</text>
</comment>
<dbReference type="AlphaFoldDB" id="A0A833R977"/>
<protein>
    <submittedName>
        <fullName evidence="1">Uncharacterized protein</fullName>
    </submittedName>
</protein>
<keyword evidence="2" id="KW-1185">Reference proteome</keyword>
<evidence type="ECO:0000313" key="2">
    <source>
        <dbReference type="Proteomes" id="UP000655588"/>
    </source>
</evidence>
<sequence>MSKKYQLNEKKRNIWKSITVQSKCGSDMRFQNSLPMSLSLNMYQCIVGTTDMRDQLCKDISV</sequence>
<dbReference type="Proteomes" id="UP000655588">
    <property type="component" value="Unassembled WGS sequence"/>
</dbReference>